<evidence type="ECO:0000313" key="2">
    <source>
        <dbReference type="Proteomes" id="UP000184080"/>
    </source>
</evidence>
<organism evidence="1 2">
    <name type="scientific">Clostridium amylolyticum</name>
    <dbReference type="NCBI Taxonomy" id="1121298"/>
    <lineage>
        <taxon>Bacteria</taxon>
        <taxon>Bacillati</taxon>
        <taxon>Bacillota</taxon>
        <taxon>Clostridia</taxon>
        <taxon>Eubacteriales</taxon>
        <taxon>Clostridiaceae</taxon>
        <taxon>Clostridium</taxon>
    </lineage>
</organism>
<reference evidence="1 2" key="1">
    <citation type="submission" date="2016-11" db="EMBL/GenBank/DDBJ databases">
        <authorList>
            <person name="Jaros S."/>
            <person name="Januszkiewicz K."/>
            <person name="Wedrychowicz H."/>
        </authorList>
    </citation>
    <scope>NUCLEOTIDE SEQUENCE [LARGE SCALE GENOMIC DNA]</scope>
    <source>
        <strain evidence="1 2">DSM 21864</strain>
    </source>
</reference>
<dbReference type="STRING" id="1121298.SAMN05444401_2695"/>
<dbReference type="Proteomes" id="UP000184080">
    <property type="component" value="Unassembled WGS sequence"/>
</dbReference>
<accession>A0A1M6I992</accession>
<dbReference type="InterPro" id="IPR010181">
    <property type="entry name" value="CGCAxxGCC_motif"/>
</dbReference>
<dbReference type="NCBIfam" id="TIGR01909">
    <property type="entry name" value="C_GCAxxG_C_C"/>
    <property type="match status" value="1"/>
</dbReference>
<keyword evidence="2" id="KW-1185">Reference proteome</keyword>
<protein>
    <submittedName>
        <fullName evidence="1">C_GCAxxG_C_C family probable redox protein</fullName>
    </submittedName>
</protein>
<gene>
    <name evidence="1" type="ORF">SAMN05444401_2695</name>
</gene>
<proteinExistence type="predicted"/>
<evidence type="ECO:0000313" key="1">
    <source>
        <dbReference type="EMBL" id="SHJ30918.1"/>
    </source>
</evidence>
<name>A0A1M6I992_9CLOT</name>
<dbReference type="RefSeq" id="WP_073007531.1">
    <property type="nucleotide sequence ID" value="NZ_FQZO01000004.1"/>
</dbReference>
<dbReference type="EMBL" id="FQZO01000004">
    <property type="protein sequence ID" value="SHJ30918.1"/>
    <property type="molecule type" value="Genomic_DNA"/>
</dbReference>
<dbReference type="OrthoDB" id="45689at2"/>
<dbReference type="AlphaFoldDB" id="A0A1M6I992"/>
<sequence>MLKEYALKYYDKNYDLNCAETIMYAANEAYNLNLPKEVFKTMSAFGGGLAVEEVCGAITGAAAVLGIMFTEERAHESAKIKELTKELMERFKKELNMNNCAELKAQYKKDDEVRCGKMIETSADILEDIINRERK</sequence>
<dbReference type="Pfam" id="PF09719">
    <property type="entry name" value="C_GCAxxG_C_C"/>
    <property type="match status" value="1"/>
</dbReference>